<dbReference type="Pfam" id="PF10604">
    <property type="entry name" value="Polyketide_cyc2"/>
    <property type="match status" value="1"/>
</dbReference>
<dbReference type="AlphaFoldDB" id="A0A941B6N2"/>
<gene>
    <name evidence="1" type="ORF">J5Y05_08565</name>
</gene>
<reference evidence="1" key="1">
    <citation type="submission" date="2021-04" db="EMBL/GenBank/DDBJ databases">
        <title>Genome seq and assembly of Streptomyces sp. RG38.</title>
        <authorList>
            <person name="Chhetri G."/>
        </authorList>
    </citation>
    <scope>NUCLEOTIDE SEQUENCE</scope>
    <source>
        <strain evidence="1">RG38</strain>
    </source>
</reference>
<proteinExistence type="predicted"/>
<protein>
    <submittedName>
        <fullName evidence="1">SRPBCC family protein</fullName>
    </submittedName>
</protein>
<evidence type="ECO:0000313" key="2">
    <source>
        <dbReference type="Proteomes" id="UP000677875"/>
    </source>
</evidence>
<dbReference type="SUPFAM" id="SSF55961">
    <property type="entry name" value="Bet v1-like"/>
    <property type="match status" value="1"/>
</dbReference>
<organism evidence="1 2">
    <name type="scientific">Streptomyces tagetis</name>
    <dbReference type="NCBI Taxonomy" id="2820809"/>
    <lineage>
        <taxon>Bacteria</taxon>
        <taxon>Bacillati</taxon>
        <taxon>Actinomycetota</taxon>
        <taxon>Actinomycetes</taxon>
        <taxon>Kitasatosporales</taxon>
        <taxon>Streptomycetaceae</taxon>
        <taxon>Streptomyces</taxon>
    </lineage>
</organism>
<name>A0A941B6N2_9ACTN</name>
<dbReference type="Gene3D" id="3.30.530.20">
    <property type="match status" value="1"/>
</dbReference>
<dbReference type="EMBL" id="JAGPNL010000002">
    <property type="protein sequence ID" value="MBQ0826558.1"/>
    <property type="molecule type" value="Genomic_DNA"/>
</dbReference>
<dbReference type="CDD" id="cd07812">
    <property type="entry name" value="SRPBCC"/>
    <property type="match status" value="1"/>
</dbReference>
<dbReference type="RefSeq" id="WP_210869946.1">
    <property type="nucleotide sequence ID" value="NZ_JAGPNL010000002.1"/>
</dbReference>
<evidence type="ECO:0000313" key="1">
    <source>
        <dbReference type="EMBL" id="MBQ0826558.1"/>
    </source>
</evidence>
<keyword evidence="2" id="KW-1185">Reference proteome</keyword>
<accession>A0A941B6N2</accession>
<sequence length="154" mass="17054">MPRPVIVGSIDIAAPPAAVYRLISDLASWSRFAAETRISPEDLPLRLEPGATFRAWNHAGAFRWRTTTTVLYAEPSRTLAFAVRAFGMPVSTWRYDIVPTLRGSRVTESTRDSRGGLLRLFSVLFTGVGDRDARNRHNIDLTLVRLRAAAEGTA</sequence>
<dbReference type="InterPro" id="IPR023393">
    <property type="entry name" value="START-like_dom_sf"/>
</dbReference>
<dbReference type="InterPro" id="IPR019587">
    <property type="entry name" value="Polyketide_cyclase/dehydratase"/>
</dbReference>
<dbReference type="Proteomes" id="UP000677875">
    <property type="component" value="Unassembled WGS sequence"/>
</dbReference>
<comment type="caution">
    <text evidence="1">The sequence shown here is derived from an EMBL/GenBank/DDBJ whole genome shotgun (WGS) entry which is preliminary data.</text>
</comment>